<evidence type="ECO:0000313" key="3">
    <source>
        <dbReference type="EMBL" id="KAK4549753.1"/>
    </source>
</evidence>
<keyword evidence="2" id="KW-0472">Membrane</keyword>
<dbReference type="AlphaFoldDB" id="A0AAV9JXG3"/>
<keyword evidence="2" id="KW-1133">Transmembrane helix</keyword>
<gene>
    <name evidence="3" type="ORF">LTR36_005054</name>
</gene>
<proteinExistence type="predicted"/>
<keyword evidence="4" id="KW-1185">Reference proteome</keyword>
<evidence type="ECO:0000256" key="1">
    <source>
        <dbReference type="SAM" id="MobiDB-lite"/>
    </source>
</evidence>
<feature type="transmembrane region" description="Helical" evidence="2">
    <location>
        <begin position="31"/>
        <end position="57"/>
    </location>
</feature>
<keyword evidence="2" id="KW-0812">Transmembrane</keyword>
<feature type="region of interest" description="Disordered" evidence="1">
    <location>
        <begin position="208"/>
        <end position="276"/>
    </location>
</feature>
<dbReference type="Proteomes" id="UP001324427">
    <property type="component" value="Unassembled WGS sequence"/>
</dbReference>
<dbReference type="EMBL" id="JAVFHQ010000003">
    <property type="protein sequence ID" value="KAK4549753.1"/>
    <property type="molecule type" value="Genomic_DNA"/>
</dbReference>
<comment type="caution">
    <text evidence="3">The sequence shown here is derived from an EMBL/GenBank/DDBJ whole genome shotgun (WGS) entry which is preliminary data.</text>
</comment>
<organism evidence="3 4">
    <name type="scientific">Oleoguttula mirabilis</name>
    <dbReference type="NCBI Taxonomy" id="1507867"/>
    <lineage>
        <taxon>Eukaryota</taxon>
        <taxon>Fungi</taxon>
        <taxon>Dikarya</taxon>
        <taxon>Ascomycota</taxon>
        <taxon>Pezizomycotina</taxon>
        <taxon>Dothideomycetes</taxon>
        <taxon>Dothideomycetidae</taxon>
        <taxon>Mycosphaerellales</taxon>
        <taxon>Teratosphaeriaceae</taxon>
        <taxon>Oleoguttula</taxon>
    </lineage>
</organism>
<evidence type="ECO:0000256" key="2">
    <source>
        <dbReference type="SAM" id="Phobius"/>
    </source>
</evidence>
<protein>
    <submittedName>
        <fullName evidence="3">Uncharacterized protein</fullName>
    </submittedName>
</protein>
<reference evidence="3 4" key="1">
    <citation type="submission" date="2021-11" db="EMBL/GenBank/DDBJ databases">
        <title>Black yeast isolated from Biological Soil Crust.</title>
        <authorList>
            <person name="Kurbessoian T."/>
        </authorList>
    </citation>
    <scope>NUCLEOTIDE SEQUENCE [LARGE SCALE GENOMIC DNA]</scope>
    <source>
        <strain evidence="3 4">CCFEE 5522</strain>
    </source>
</reference>
<feature type="transmembrane region" description="Helical" evidence="2">
    <location>
        <begin position="175"/>
        <end position="202"/>
    </location>
</feature>
<feature type="transmembrane region" description="Helical" evidence="2">
    <location>
        <begin position="119"/>
        <end position="138"/>
    </location>
</feature>
<sequence>MVDLSLAHRVKMDKRASTLDEEHATASRGGLLLVLLACISLLNIFFVTIGAVLAAILDYTWTEGQGSRSPARYNDGKPAGHRVQLFFFYCTIPLALSALSVYETLALWRHHDGKPLRPIRMIASAAAGILLWVIQLGLEGSCIWSTAYTDPTRDGYCPFAFSGGYPMSYWSTGLAAAWVVPWIVIAVIVLYIAYLALAIMAVRRTSSSSSNSSHAASQDKARMRSYSYRGVDAPEIQTDRDVPEMSMAEDNDARPPSYYRAGSMDLPPAAAEKEMV</sequence>
<dbReference type="Gene3D" id="1.20.1070.10">
    <property type="entry name" value="Rhodopsin 7-helix transmembrane proteins"/>
    <property type="match status" value="1"/>
</dbReference>
<feature type="transmembrane region" description="Helical" evidence="2">
    <location>
        <begin position="86"/>
        <end position="107"/>
    </location>
</feature>
<name>A0AAV9JXG3_9PEZI</name>
<evidence type="ECO:0000313" key="4">
    <source>
        <dbReference type="Proteomes" id="UP001324427"/>
    </source>
</evidence>
<accession>A0AAV9JXG3</accession>